<name>A0A0B0H9B5_SOVGS</name>
<evidence type="ECO:0000313" key="5">
    <source>
        <dbReference type="Proteomes" id="UP000030856"/>
    </source>
</evidence>
<dbReference type="EMBL" id="JRAA01000003">
    <property type="protein sequence ID" value="KHF24439.1"/>
    <property type="molecule type" value="Genomic_DNA"/>
</dbReference>
<keyword evidence="1 4" id="KW-0808">Transferase</keyword>
<dbReference type="PROSITE" id="PS50206">
    <property type="entry name" value="RHODANESE_3"/>
    <property type="match status" value="2"/>
</dbReference>
<organism evidence="4 5">
    <name type="scientific">Solemya velum gill symbiont</name>
    <dbReference type="NCBI Taxonomy" id="2340"/>
    <lineage>
        <taxon>Bacteria</taxon>
        <taxon>Pseudomonadati</taxon>
        <taxon>Pseudomonadota</taxon>
        <taxon>Gammaproteobacteria</taxon>
        <taxon>sulfur-oxidizing symbionts</taxon>
    </lineage>
</organism>
<dbReference type="STRING" id="2340.JV46_25200"/>
<keyword evidence="5" id="KW-1185">Reference proteome</keyword>
<comment type="caution">
    <text evidence="4">The sequence shown here is derived from an EMBL/GenBank/DDBJ whole genome shotgun (WGS) entry which is preliminary data.</text>
</comment>
<dbReference type="InterPro" id="IPR001763">
    <property type="entry name" value="Rhodanese-like_dom"/>
</dbReference>
<accession>A0A0B0H9B5</accession>
<keyword evidence="2" id="KW-0677">Repeat</keyword>
<evidence type="ECO:0000259" key="3">
    <source>
        <dbReference type="PROSITE" id="PS50206"/>
    </source>
</evidence>
<reference evidence="4 5" key="1">
    <citation type="journal article" date="2014" name="BMC Genomics">
        <title>The genome of the intracellular bacterium of the coastal bivalve, Solemya velum: a blueprint for thriving in and out of symbiosis.</title>
        <authorList>
            <person name="Dmytrenko O."/>
            <person name="Russell S.L."/>
            <person name="Loo W.T."/>
            <person name="Fontanez K.M."/>
            <person name="Liao L."/>
            <person name="Roeselers G."/>
            <person name="Sharma R."/>
            <person name="Stewart F.J."/>
            <person name="Newton I.L."/>
            <person name="Woyke T."/>
            <person name="Wu D."/>
            <person name="Lang J.M."/>
            <person name="Eisen J.A."/>
            <person name="Cavanaugh C.M."/>
        </authorList>
    </citation>
    <scope>NUCLEOTIDE SEQUENCE [LARGE SCALE GENOMIC DNA]</scope>
    <source>
        <strain evidence="4 5">WH</strain>
    </source>
</reference>
<dbReference type="SMART" id="SM00450">
    <property type="entry name" value="RHOD"/>
    <property type="match status" value="2"/>
</dbReference>
<sequence>MSYSNLIETHELARLQKESAADQQPVVIDCRFDLANTDTGEQSWMQSHLPNASYAHLDRDLASEVTSVTGRHPLPDVEELVNRLEAWGISNDSQVVVYDDMSGAFAVRLWWMLRWLGHTKVAVLNGGWQKWIAEQRPLENTAPQTEPGHFKATTDNLQWLDKQSVAEGLEKHAITLVDARTAERFDGITEPIDRIAGHVPGAINHPFQNNLDEAGCFLPADALREQYNRLFGDSAAESVVHMCGSGVTSIHNMLAMEIAGMHGSKLYVGSWSEWIRDM</sequence>
<dbReference type="AlphaFoldDB" id="A0A0B0H9B5"/>
<dbReference type="PANTHER" id="PTHR11364:SF27">
    <property type="entry name" value="SULFURTRANSFERASE"/>
    <property type="match status" value="1"/>
</dbReference>
<dbReference type="RefSeq" id="WP_043118610.1">
    <property type="nucleotide sequence ID" value="NZ_JRAA01000003.1"/>
</dbReference>
<dbReference type="PATRIC" id="fig|2340.3.peg.2503"/>
<gene>
    <name evidence="4" type="ORF">JV46_25200</name>
</gene>
<evidence type="ECO:0000256" key="1">
    <source>
        <dbReference type="ARBA" id="ARBA00022679"/>
    </source>
</evidence>
<feature type="domain" description="Rhodanese" evidence="3">
    <location>
        <begin position="170"/>
        <end position="276"/>
    </location>
</feature>
<dbReference type="OrthoDB" id="9781034at2"/>
<protein>
    <submittedName>
        <fullName evidence="4">Rhodanese-like sulfurtransferase</fullName>
        <ecNumber evidence="4">2.8.1.1</ecNumber>
    </submittedName>
</protein>
<dbReference type="CDD" id="cd01449">
    <property type="entry name" value="TST_Repeat_2"/>
    <property type="match status" value="1"/>
</dbReference>
<dbReference type="InterPro" id="IPR036873">
    <property type="entry name" value="Rhodanese-like_dom_sf"/>
</dbReference>
<evidence type="ECO:0000313" key="4">
    <source>
        <dbReference type="EMBL" id="KHF24439.1"/>
    </source>
</evidence>
<dbReference type="PANTHER" id="PTHR11364">
    <property type="entry name" value="THIOSULFATE SULFERTANSFERASE"/>
    <property type="match status" value="1"/>
</dbReference>
<dbReference type="InterPro" id="IPR045078">
    <property type="entry name" value="TST/MPST-like"/>
</dbReference>
<dbReference type="EC" id="2.8.1.1" evidence="4"/>
<dbReference type="SUPFAM" id="SSF52821">
    <property type="entry name" value="Rhodanese/Cell cycle control phosphatase"/>
    <property type="match status" value="2"/>
</dbReference>
<dbReference type="Proteomes" id="UP000030856">
    <property type="component" value="Unassembled WGS sequence"/>
</dbReference>
<evidence type="ECO:0000256" key="2">
    <source>
        <dbReference type="ARBA" id="ARBA00022737"/>
    </source>
</evidence>
<proteinExistence type="predicted"/>
<dbReference type="Gene3D" id="3.40.250.10">
    <property type="entry name" value="Rhodanese-like domain"/>
    <property type="match status" value="2"/>
</dbReference>
<dbReference type="eggNOG" id="COG2897">
    <property type="taxonomic scope" value="Bacteria"/>
</dbReference>
<dbReference type="Pfam" id="PF00581">
    <property type="entry name" value="Rhodanese"/>
    <property type="match status" value="2"/>
</dbReference>
<feature type="domain" description="Rhodanese" evidence="3">
    <location>
        <begin position="21"/>
        <end position="140"/>
    </location>
</feature>
<dbReference type="GO" id="GO:0004792">
    <property type="term" value="F:thiosulfate-cyanide sulfurtransferase activity"/>
    <property type="evidence" value="ECO:0007669"/>
    <property type="project" value="UniProtKB-EC"/>
</dbReference>
<dbReference type="CDD" id="cd01448">
    <property type="entry name" value="TST_Repeat_1"/>
    <property type="match status" value="1"/>
</dbReference>